<keyword evidence="6" id="KW-0539">Nucleus</keyword>
<dbReference type="GO" id="GO:0003725">
    <property type="term" value="F:double-stranded RNA binding"/>
    <property type="evidence" value="ECO:0007669"/>
    <property type="project" value="TreeGrafter"/>
</dbReference>
<reference evidence="9" key="1">
    <citation type="submission" date="2019-08" db="EMBL/GenBank/DDBJ databases">
        <title>The improved chromosome-level genome for the pearl oyster Pinctada fucata martensii using PacBio sequencing and Hi-C.</title>
        <authorList>
            <person name="Zheng Z."/>
        </authorList>
    </citation>
    <scope>NUCLEOTIDE SEQUENCE</scope>
    <source>
        <strain evidence="9">ZZ-2019</strain>
        <tissue evidence="9">Adductor muscle</tissue>
    </source>
</reference>
<feature type="region of interest" description="Disordered" evidence="7">
    <location>
        <begin position="478"/>
        <end position="503"/>
    </location>
</feature>
<evidence type="ECO:0000313" key="10">
    <source>
        <dbReference type="Proteomes" id="UP001186944"/>
    </source>
</evidence>
<evidence type="ECO:0000313" key="9">
    <source>
        <dbReference type="EMBL" id="KAK3096255.1"/>
    </source>
</evidence>
<dbReference type="SUPFAM" id="SSF81301">
    <property type="entry name" value="Nucleotidyltransferase"/>
    <property type="match status" value="1"/>
</dbReference>
<dbReference type="FunFam" id="3.30.460.10:FF:000058">
    <property type="entry name" value="Interleukin enhancer-binding factor 2"/>
    <property type="match status" value="1"/>
</dbReference>
<dbReference type="PROSITE" id="PS50152">
    <property type="entry name" value="25A_SYNTH_3"/>
    <property type="match status" value="1"/>
</dbReference>
<keyword evidence="5" id="KW-0804">Transcription</keyword>
<gene>
    <name evidence="9" type="ORF">FSP39_025018</name>
</gene>
<keyword evidence="4" id="KW-0010">Activator</keyword>
<sequence>MRGRGGPMRGGMMRPMTPMGGSFKPVPPFRAFIPHIPFDLVQCESTFPRAKPPPEEKVFTDQALLKRNNDLSPSSQEQASILALVTKIQGVMDALVLSPNLFEPAQIEEVRQVGSFKKGTMMAGHNVADIVVMLKTLPTKEAVAALGNKIVEDLRVADPQEVLSMLTNDSGFEISSADATVKCLITTIPPNLKKLDGELHLDAKVMQGHLAAIRHARWFEENAFHSSIKVLIRLLRDLKIRFKGFQPLTPWIIDLLSHYAIMNNPTRQPLAINVAFKRCLQLLAAGFFLPGSVGITDPCEQGTVRVHTVMTLEQQVRTHLSKVHIFFLPGSVGITDPCEQGTVCVHTVMTLEQQVRTHLSKVHNFFLSGSVGITDPCEQGTVRVHTVMTLEQQVRTHLSKVHIFFLLGSVGITDPCEQGIVHVHTVMTLEQQDMVCFTAQTLLRVLTHGGFKQVMGMEGNSSIATEMSVWEGVVVTPSDKAYEKPEKKEGEDEESDGEGMDVQ</sequence>
<dbReference type="AlphaFoldDB" id="A0AA89BUC5"/>
<dbReference type="Pfam" id="PF07528">
    <property type="entry name" value="DZF_N"/>
    <property type="match status" value="1"/>
</dbReference>
<dbReference type="GO" id="GO:0071013">
    <property type="term" value="C:catalytic step 2 spliceosome"/>
    <property type="evidence" value="ECO:0007669"/>
    <property type="project" value="TreeGrafter"/>
</dbReference>
<evidence type="ECO:0000256" key="4">
    <source>
        <dbReference type="ARBA" id="ARBA00023159"/>
    </source>
</evidence>
<feature type="domain" description="DZF" evidence="8">
    <location>
        <begin position="30"/>
        <end position="381"/>
    </location>
</feature>
<feature type="compositionally biased region" description="Acidic residues" evidence="7">
    <location>
        <begin position="491"/>
        <end position="503"/>
    </location>
</feature>
<feature type="domain" description="DZF" evidence="8">
    <location>
        <begin position="404"/>
        <end position="497"/>
    </location>
</feature>
<evidence type="ECO:0000256" key="5">
    <source>
        <dbReference type="ARBA" id="ARBA00023163"/>
    </source>
</evidence>
<dbReference type="Proteomes" id="UP001186944">
    <property type="component" value="Unassembled WGS sequence"/>
</dbReference>
<dbReference type="Pfam" id="PF20965">
    <property type="entry name" value="DZF_C"/>
    <property type="match status" value="2"/>
</dbReference>
<dbReference type="GO" id="GO:0003677">
    <property type="term" value="F:DNA binding"/>
    <property type="evidence" value="ECO:0007669"/>
    <property type="project" value="UniProtKB-KW"/>
</dbReference>
<dbReference type="InterPro" id="IPR049401">
    <property type="entry name" value="DZF_dom_N"/>
</dbReference>
<protein>
    <recommendedName>
        <fullName evidence="8">DZF domain-containing protein</fullName>
    </recommendedName>
</protein>
<name>A0AA89BUC5_PINIB</name>
<dbReference type="Gene3D" id="3.30.460.10">
    <property type="entry name" value="Beta Polymerase, domain 2"/>
    <property type="match status" value="1"/>
</dbReference>
<comment type="subcellular location">
    <subcellularLocation>
        <location evidence="1">Nucleus</location>
    </subcellularLocation>
</comment>
<dbReference type="InterPro" id="IPR052134">
    <property type="entry name" value="ILF2"/>
</dbReference>
<dbReference type="PROSITE" id="PS51703">
    <property type="entry name" value="DZF"/>
    <property type="match status" value="2"/>
</dbReference>
<evidence type="ECO:0000256" key="6">
    <source>
        <dbReference type="ARBA" id="ARBA00023242"/>
    </source>
</evidence>
<dbReference type="GO" id="GO:0045893">
    <property type="term" value="P:positive regulation of DNA-templated transcription"/>
    <property type="evidence" value="ECO:0007669"/>
    <property type="project" value="TreeGrafter"/>
</dbReference>
<keyword evidence="2" id="KW-0805">Transcription regulation</keyword>
<dbReference type="Gene3D" id="1.10.1410.40">
    <property type="match status" value="2"/>
</dbReference>
<evidence type="ECO:0000259" key="8">
    <source>
        <dbReference type="PROSITE" id="PS51703"/>
    </source>
</evidence>
<dbReference type="InterPro" id="IPR006561">
    <property type="entry name" value="DZF_dom"/>
</dbReference>
<dbReference type="PANTHER" id="PTHR46447:SF1">
    <property type="entry name" value="INTERLEUKIN ENHANCER-BINDING FACTOR 2"/>
    <property type="match status" value="1"/>
</dbReference>
<feature type="compositionally biased region" description="Basic and acidic residues" evidence="7">
    <location>
        <begin position="480"/>
        <end position="490"/>
    </location>
</feature>
<comment type="caution">
    <text evidence="9">The sequence shown here is derived from an EMBL/GenBank/DDBJ whole genome shotgun (WGS) entry which is preliminary data.</text>
</comment>
<dbReference type="PANTHER" id="PTHR46447">
    <property type="entry name" value="INTERLEUKIN ENHANCER-BINDING FACTOR"/>
    <property type="match status" value="1"/>
</dbReference>
<evidence type="ECO:0000256" key="2">
    <source>
        <dbReference type="ARBA" id="ARBA00023015"/>
    </source>
</evidence>
<dbReference type="InterPro" id="IPR043519">
    <property type="entry name" value="NT_sf"/>
</dbReference>
<accession>A0AA89BUC5</accession>
<evidence type="ECO:0000256" key="1">
    <source>
        <dbReference type="ARBA" id="ARBA00004123"/>
    </source>
</evidence>
<dbReference type="SMART" id="SM00572">
    <property type="entry name" value="DZF"/>
    <property type="match status" value="1"/>
</dbReference>
<keyword evidence="3" id="KW-0238">DNA-binding</keyword>
<keyword evidence="10" id="KW-1185">Reference proteome</keyword>
<dbReference type="InterPro" id="IPR049402">
    <property type="entry name" value="DZF_dom_C"/>
</dbReference>
<dbReference type="EMBL" id="VSWD01000008">
    <property type="protein sequence ID" value="KAK3096255.1"/>
    <property type="molecule type" value="Genomic_DNA"/>
</dbReference>
<evidence type="ECO:0000256" key="3">
    <source>
        <dbReference type="ARBA" id="ARBA00023125"/>
    </source>
</evidence>
<evidence type="ECO:0000256" key="7">
    <source>
        <dbReference type="SAM" id="MobiDB-lite"/>
    </source>
</evidence>
<organism evidence="9 10">
    <name type="scientific">Pinctada imbricata</name>
    <name type="common">Atlantic pearl-oyster</name>
    <name type="synonym">Pinctada martensii</name>
    <dbReference type="NCBI Taxonomy" id="66713"/>
    <lineage>
        <taxon>Eukaryota</taxon>
        <taxon>Metazoa</taxon>
        <taxon>Spiralia</taxon>
        <taxon>Lophotrochozoa</taxon>
        <taxon>Mollusca</taxon>
        <taxon>Bivalvia</taxon>
        <taxon>Autobranchia</taxon>
        <taxon>Pteriomorphia</taxon>
        <taxon>Pterioida</taxon>
        <taxon>Pterioidea</taxon>
        <taxon>Pteriidae</taxon>
        <taxon>Pinctada</taxon>
    </lineage>
</organism>
<proteinExistence type="predicted"/>